<dbReference type="KEGG" id="cpip:CJF12_00565"/>
<dbReference type="AlphaFoldDB" id="A0A086BKI3"/>
<dbReference type="eggNOG" id="ENOG5032TS9">
    <property type="taxonomic scope" value="Bacteria"/>
</dbReference>
<accession>A0A086BKI3</accession>
<dbReference type="RefSeq" id="WP_034682432.1">
    <property type="nucleotide sequence ID" value="NZ_CP023049.2"/>
</dbReference>
<proteinExistence type="predicted"/>
<evidence type="ECO:0000313" key="1">
    <source>
        <dbReference type="EMBL" id="KFF29447.1"/>
    </source>
</evidence>
<dbReference type="EMBL" id="JPRJ01000006">
    <property type="protein sequence ID" value="KFF29447.1"/>
    <property type="molecule type" value="Genomic_DNA"/>
</dbReference>
<organism evidence="1 2">
    <name type="scientific">Chryseobacterium piperi</name>
    <dbReference type="NCBI Taxonomy" id="558152"/>
    <lineage>
        <taxon>Bacteria</taxon>
        <taxon>Pseudomonadati</taxon>
        <taxon>Bacteroidota</taxon>
        <taxon>Flavobacteriia</taxon>
        <taxon>Flavobacteriales</taxon>
        <taxon>Weeksellaceae</taxon>
        <taxon>Chryseobacterium group</taxon>
        <taxon>Chryseobacterium</taxon>
    </lineage>
</organism>
<reference evidence="1 2" key="1">
    <citation type="submission" date="2014-07" db="EMBL/GenBank/DDBJ databases">
        <title>Genome of Chryseobacterium piperi CTM.</title>
        <authorList>
            <person name="Pipes S.E."/>
            <person name="Stropko S.J."/>
            <person name="Newman J.D."/>
        </authorList>
    </citation>
    <scope>NUCLEOTIDE SEQUENCE [LARGE SCALE GENOMIC DNA]</scope>
    <source>
        <strain evidence="1 2">CTM</strain>
    </source>
</reference>
<dbReference type="Proteomes" id="UP000028709">
    <property type="component" value="Unassembled WGS sequence"/>
</dbReference>
<dbReference type="STRING" id="558152.IQ37_05350"/>
<sequence length="267" mass="30335">MKKYLFLVVIGSASIFNSCSNNDNDIVIDPEKKLFLLSKMTTVYYNNPASPQTNVATLEYNSQGQLVKTLSEGRTFTFEYSNGKPVKINYYNPDQTLDYYSVFNYTGDQVTNVKAIYTNPDYNRSSTYTYNSNGQLASSTLCQSDNCSNPGTSSYIYNGDNISTETSVSGGIFNHSTKREFSYDNKLNPFTYTNKYLRIMMGGAYNLSKSNYTTEKISYKDNDGNWIQNQNITYSIQYNNAQLPVEVIGKEANGNTYVKYNYEYITL</sequence>
<dbReference type="OrthoDB" id="1273664at2"/>
<gene>
    <name evidence="1" type="ORF">IQ37_05350</name>
</gene>
<protein>
    <recommendedName>
        <fullName evidence="3">YD repeat-containing protein</fullName>
    </recommendedName>
</protein>
<keyword evidence="2" id="KW-1185">Reference proteome</keyword>
<evidence type="ECO:0000313" key="2">
    <source>
        <dbReference type="Proteomes" id="UP000028709"/>
    </source>
</evidence>
<evidence type="ECO:0008006" key="3">
    <source>
        <dbReference type="Google" id="ProtNLM"/>
    </source>
</evidence>
<comment type="caution">
    <text evidence="1">The sequence shown here is derived from an EMBL/GenBank/DDBJ whole genome shotgun (WGS) entry which is preliminary data.</text>
</comment>
<name>A0A086BKI3_9FLAO</name>